<feature type="region of interest" description="Disordered" evidence="1">
    <location>
        <begin position="1"/>
        <end position="46"/>
    </location>
</feature>
<protein>
    <submittedName>
        <fullName evidence="2">Uncharacterized protein</fullName>
    </submittedName>
</protein>
<evidence type="ECO:0000256" key="1">
    <source>
        <dbReference type="SAM" id="MobiDB-lite"/>
    </source>
</evidence>
<reference evidence="3" key="2">
    <citation type="submission" date="2015-01" db="EMBL/GenBank/DDBJ databases">
        <title>Evolutionary Origins and Diversification of the Mycorrhizal Mutualists.</title>
        <authorList>
            <consortium name="DOE Joint Genome Institute"/>
            <consortium name="Mycorrhizal Genomics Consortium"/>
            <person name="Kohler A."/>
            <person name="Kuo A."/>
            <person name="Nagy L.G."/>
            <person name="Floudas D."/>
            <person name="Copeland A."/>
            <person name="Barry K.W."/>
            <person name="Cichocki N."/>
            <person name="Veneault-Fourrey C."/>
            <person name="LaButti K."/>
            <person name="Lindquist E.A."/>
            <person name="Lipzen A."/>
            <person name="Lundell T."/>
            <person name="Morin E."/>
            <person name="Murat C."/>
            <person name="Riley R."/>
            <person name="Ohm R."/>
            <person name="Sun H."/>
            <person name="Tunlid A."/>
            <person name="Henrissat B."/>
            <person name="Grigoriev I.V."/>
            <person name="Hibbett D.S."/>
            <person name="Martin F."/>
        </authorList>
    </citation>
    <scope>NUCLEOTIDE SEQUENCE [LARGE SCALE GENOMIC DNA]</scope>
    <source>
        <strain evidence="3">Foug A</strain>
    </source>
</reference>
<organism evidence="2 3">
    <name type="scientific">Scleroderma citrinum Foug A</name>
    <dbReference type="NCBI Taxonomy" id="1036808"/>
    <lineage>
        <taxon>Eukaryota</taxon>
        <taxon>Fungi</taxon>
        <taxon>Dikarya</taxon>
        <taxon>Basidiomycota</taxon>
        <taxon>Agaricomycotina</taxon>
        <taxon>Agaricomycetes</taxon>
        <taxon>Agaricomycetidae</taxon>
        <taxon>Boletales</taxon>
        <taxon>Sclerodermatineae</taxon>
        <taxon>Sclerodermataceae</taxon>
        <taxon>Scleroderma</taxon>
    </lineage>
</organism>
<dbReference type="AlphaFoldDB" id="A0A0C3DKD5"/>
<reference evidence="2 3" key="1">
    <citation type="submission" date="2014-04" db="EMBL/GenBank/DDBJ databases">
        <authorList>
            <consortium name="DOE Joint Genome Institute"/>
            <person name="Kuo A."/>
            <person name="Kohler A."/>
            <person name="Nagy L.G."/>
            <person name="Floudas D."/>
            <person name="Copeland A."/>
            <person name="Barry K.W."/>
            <person name="Cichocki N."/>
            <person name="Veneault-Fourrey C."/>
            <person name="LaButti K."/>
            <person name="Lindquist E.A."/>
            <person name="Lipzen A."/>
            <person name="Lundell T."/>
            <person name="Morin E."/>
            <person name="Murat C."/>
            <person name="Sun H."/>
            <person name="Tunlid A."/>
            <person name="Henrissat B."/>
            <person name="Grigoriev I.V."/>
            <person name="Hibbett D.S."/>
            <person name="Martin F."/>
            <person name="Nordberg H.P."/>
            <person name="Cantor M.N."/>
            <person name="Hua S.X."/>
        </authorList>
    </citation>
    <scope>NUCLEOTIDE SEQUENCE [LARGE SCALE GENOMIC DNA]</scope>
    <source>
        <strain evidence="2 3">Foug A</strain>
    </source>
</reference>
<name>A0A0C3DKD5_9AGAM</name>
<sequence>MAEFEEASQHEGRASNHKGKIQPTRVDQATHPIRKAGMSTKLSRGQVLVSLRKSKTPGKTATHVAMQRRFTQLTRN</sequence>
<evidence type="ECO:0000313" key="2">
    <source>
        <dbReference type="EMBL" id="KIM56531.1"/>
    </source>
</evidence>
<dbReference type="Proteomes" id="UP000053989">
    <property type="component" value="Unassembled WGS sequence"/>
</dbReference>
<accession>A0A0C3DKD5</accession>
<dbReference type="HOGENOM" id="CLU_2655872_0_0_1"/>
<evidence type="ECO:0000313" key="3">
    <source>
        <dbReference type="Proteomes" id="UP000053989"/>
    </source>
</evidence>
<gene>
    <name evidence="2" type="ORF">SCLCIDRAFT_1220336</name>
</gene>
<proteinExistence type="predicted"/>
<keyword evidence="3" id="KW-1185">Reference proteome</keyword>
<dbReference type="EMBL" id="KN822115">
    <property type="protein sequence ID" value="KIM56531.1"/>
    <property type="molecule type" value="Genomic_DNA"/>
</dbReference>
<dbReference type="InParanoid" id="A0A0C3DKD5"/>